<dbReference type="SUPFAM" id="SSF51905">
    <property type="entry name" value="FAD/NAD(P)-binding domain"/>
    <property type="match status" value="1"/>
</dbReference>
<dbReference type="InterPro" id="IPR023753">
    <property type="entry name" value="FAD/NAD-binding_dom"/>
</dbReference>
<evidence type="ECO:0000256" key="5">
    <source>
        <dbReference type="ARBA" id="ARBA00022827"/>
    </source>
</evidence>
<gene>
    <name evidence="15" type="primary">lpdA</name>
    <name evidence="15" type="ORF">KHA97_18880</name>
</gene>
<dbReference type="FunFam" id="3.30.390.30:FF:000001">
    <property type="entry name" value="Dihydrolipoyl dehydrogenase"/>
    <property type="match status" value="1"/>
</dbReference>
<feature type="domain" description="FAD/NAD(P)-binding" evidence="14">
    <location>
        <begin position="12"/>
        <end position="331"/>
    </location>
</feature>
<feature type="disulfide bond" description="Redox-active" evidence="11">
    <location>
        <begin position="47"/>
        <end position="52"/>
    </location>
</feature>
<keyword evidence="10" id="KW-0547">Nucleotide-binding</keyword>
<feature type="binding site" evidence="10">
    <location>
        <begin position="184"/>
        <end position="191"/>
    </location>
    <ligand>
        <name>NAD(+)</name>
        <dbReference type="ChEBI" id="CHEBI:57540"/>
    </ligand>
</feature>
<dbReference type="PRINTS" id="PR00411">
    <property type="entry name" value="PNDRDTASEI"/>
</dbReference>
<evidence type="ECO:0000313" key="16">
    <source>
        <dbReference type="Proteomes" id="UP000681414"/>
    </source>
</evidence>
<feature type="binding site" evidence="10">
    <location>
        <position position="207"/>
    </location>
    <ligand>
        <name>NAD(+)</name>
        <dbReference type="ChEBI" id="CHEBI:57540"/>
    </ligand>
</feature>
<keyword evidence="6 12" id="KW-0560">Oxidoreductase</keyword>
<feature type="binding site" evidence="10">
    <location>
        <position position="316"/>
    </location>
    <ligand>
        <name>FAD</name>
        <dbReference type="ChEBI" id="CHEBI:57692"/>
    </ligand>
</feature>
<keyword evidence="4 12" id="KW-0285">Flavoprotein</keyword>
<evidence type="ECO:0000256" key="12">
    <source>
        <dbReference type="RuleBase" id="RU003692"/>
    </source>
</evidence>
<dbReference type="Gene3D" id="3.50.50.60">
    <property type="entry name" value="FAD/NAD(P)-binding domain"/>
    <property type="match status" value="2"/>
</dbReference>
<feature type="active site" description="Proton acceptor" evidence="9">
    <location>
        <position position="448"/>
    </location>
</feature>
<dbReference type="SUPFAM" id="SSF55424">
    <property type="entry name" value="FAD/NAD-linked reductases, dimerisation (C-terminal) domain"/>
    <property type="match status" value="1"/>
</dbReference>
<dbReference type="AlphaFoldDB" id="A0A942TJC8"/>
<dbReference type="Pfam" id="PF02852">
    <property type="entry name" value="Pyr_redox_dim"/>
    <property type="match status" value="1"/>
</dbReference>
<evidence type="ECO:0000256" key="4">
    <source>
        <dbReference type="ARBA" id="ARBA00022630"/>
    </source>
</evidence>
<protein>
    <recommendedName>
        <fullName evidence="3 12">Dihydrolipoyl dehydrogenase</fullName>
        <ecNumber evidence="2 12">1.8.1.4</ecNumber>
    </recommendedName>
</protein>
<dbReference type="GO" id="GO:0004148">
    <property type="term" value="F:dihydrolipoyl dehydrogenase (NADH) activity"/>
    <property type="evidence" value="ECO:0007669"/>
    <property type="project" value="UniProtKB-EC"/>
</dbReference>
<name>A0A942TJC8_9BACI</name>
<evidence type="ECO:0000256" key="8">
    <source>
        <dbReference type="ARBA" id="ARBA00049187"/>
    </source>
</evidence>
<dbReference type="Proteomes" id="UP000681414">
    <property type="component" value="Unassembled WGS sequence"/>
</dbReference>
<dbReference type="NCBIfam" id="TIGR01350">
    <property type="entry name" value="lipoamide_DH"/>
    <property type="match status" value="1"/>
</dbReference>
<dbReference type="InterPro" id="IPR004099">
    <property type="entry name" value="Pyr_nucl-diS_OxRdtase_dimer"/>
</dbReference>
<reference evidence="15 16" key="1">
    <citation type="submission" date="2021-05" db="EMBL/GenBank/DDBJ databases">
        <title>Novel Bacillus species.</title>
        <authorList>
            <person name="Liu G."/>
        </authorList>
    </citation>
    <scope>NUCLEOTIDE SEQUENCE [LARGE SCALE GENOMIC DNA]</scope>
    <source>
        <strain evidence="16">FJAT-49780</strain>
    </source>
</reference>
<evidence type="ECO:0000256" key="6">
    <source>
        <dbReference type="ARBA" id="ARBA00023002"/>
    </source>
</evidence>
<comment type="similarity">
    <text evidence="1 12">Belongs to the class-I pyridine nucleotide-disulfide oxidoreductase family.</text>
</comment>
<dbReference type="GO" id="GO:0050660">
    <property type="term" value="F:flavin adenine dinucleotide binding"/>
    <property type="evidence" value="ECO:0007669"/>
    <property type="project" value="InterPro"/>
</dbReference>
<dbReference type="EC" id="1.8.1.4" evidence="2 12"/>
<evidence type="ECO:0000256" key="3">
    <source>
        <dbReference type="ARBA" id="ARBA00016961"/>
    </source>
</evidence>
<dbReference type="InterPro" id="IPR006258">
    <property type="entry name" value="Lipoamide_DH"/>
</dbReference>
<feature type="binding site" evidence="10">
    <location>
        <begin position="148"/>
        <end position="150"/>
    </location>
    <ligand>
        <name>FAD</name>
        <dbReference type="ChEBI" id="CHEBI:57692"/>
    </ligand>
</feature>
<dbReference type="PANTHER" id="PTHR22912:SF160">
    <property type="entry name" value="DIHYDROLIPOYL DEHYDROGENASE"/>
    <property type="match status" value="1"/>
</dbReference>
<keyword evidence="7 10" id="KW-0520">NAD</keyword>
<dbReference type="InterPro" id="IPR036188">
    <property type="entry name" value="FAD/NAD-bd_sf"/>
</dbReference>
<dbReference type="PRINTS" id="PR00368">
    <property type="entry name" value="FADPNR"/>
</dbReference>
<evidence type="ECO:0000256" key="11">
    <source>
        <dbReference type="PIRSR" id="PIRSR000350-4"/>
    </source>
</evidence>
<dbReference type="InterPro" id="IPR001100">
    <property type="entry name" value="Pyr_nuc-diS_OxRdtase"/>
</dbReference>
<comment type="catalytic activity">
    <reaction evidence="8 12">
        <text>N(6)-[(R)-dihydrolipoyl]-L-lysyl-[protein] + NAD(+) = N(6)-[(R)-lipoyl]-L-lysyl-[protein] + NADH + H(+)</text>
        <dbReference type="Rhea" id="RHEA:15045"/>
        <dbReference type="Rhea" id="RHEA-COMP:10474"/>
        <dbReference type="Rhea" id="RHEA-COMP:10475"/>
        <dbReference type="ChEBI" id="CHEBI:15378"/>
        <dbReference type="ChEBI" id="CHEBI:57540"/>
        <dbReference type="ChEBI" id="CHEBI:57945"/>
        <dbReference type="ChEBI" id="CHEBI:83099"/>
        <dbReference type="ChEBI" id="CHEBI:83100"/>
        <dbReference type="EC" id="1.8.1.4"/>
    </reaction>
</comment>
<feature type="binding site" evidence="10">
    <location>
        <position position="274"/>
    </location>
    <ligand>
        <name>NAD(+)</name>
        <dbReference type="ChEBI" id="CHEBI:57540"/>
    </ligand>
</feature>
<organism evidence="15 16">
    <name type="scientific">Lederbergia citri</name>
    <dbReference type="NCBI Taxonomy" id="2833580"/>
    <lineage>
        <taxon>Bacteria</taxon>
        <taxon>Bacillati</taxon>
        <taxon>Bacillota</taxon>
        <taxon>Bacilli</taxon>
        <taxon>Bacillales</taxon>
        <taxon>Bacillaceae</taxon>
        <taxon>Lederbergia</taxon>
    </lineage>
</organism>
<evidence type="ECO:0000256" key="7">
    <source>
        <dbReference type="ARBA" id="ARBA00023027"/>
    </source>
</evidence>
<evidence type="ECO:0000256" key="10">
    <source>
        <dbReference type="PIRSR" id="PIRSR000350-3"/>
    </source>
</evidence>
<dbReference type="InterPro" id="IPR016156">
    <property type="entry name" value="FAD/NAD-linked_Rdtase_dimer_sf"/>
</dbReference>
<dbReference type="EMBL" id="JAGYPG010000003">
    <property type="protein sequence ID" value="MBS4197122.1"/>
    <property type="molecule type" value="Genomic_DNA"/>
</dbReference>
<dbReference type="Gene3D" id="3.30.390.30">
    <property type="match status" value="1"/>
</dbReference>
<sequence length="469" mass="50556">MGNSDAKKHVHTLVIGSGPGGYTVAAEVAKTGKSVAIVERDQIGGVCTNTGCIPSKALIAESHKYEQAFNYSKQYMESSLFILPNFKEVQKVKETVVEKQSTGVKTLLSMSGVEIIRGEARFNTDTEVSIHQANSVTTIKFDNCVIATGSRSISLKNMPFTRRILSSKEALSLEEIPERLVVVGGGYIGIELGQMYAKMGSQVTILEAGRSILPEFDSDLIKPVEKKLLEKKVDIQTNAFVQEIVEKQNQIEVYYKVDGEEKRIFADFALITIGRRPNTDGSIGLDKIGISLTDRGHVQVDSQYKTSLPHIFAIGDIVEGPALAHKATYEANIVAGVINGKNSIADYQAIPLVVFSDPEIASVGENEAILKSKGIEIVTGKSRFMINGRASALQATEGFVKLVAGKKSGTLLAASIVCVEASSLISELALAVEMGATVEDIILTIHPHPTLSEVVVEAAKMTFARIEKA</sequence>
<keyword evidence="16" id="KW-1185">Reference proteome</keyword>
<dbReference type="InterPro" id="IPR050151">
    <property type="entry name" value="Class-I_Pyr_Nuc-Dis_Oxidored"/>
</dbReference>
<comment type="caution">
    <text evidence="15">The sequence shown here is derived from an EMBL/GenBank/DDBJ whole genome shotgun (WGS) entry which is preliminary data.</text>
</comment>
<evidence type="ECO:0000256" key="1">
    <source>
        <dbReference type="ARBA" id="ARBA00007532"/>
    </source>
</evidence>
<comment type="cofactor">
    <cofactor evidence="10 12">
        <name>FAD</name>
        <dbReference type="ChEBI" id="CHEBI:57692"/>
    </cofactor>
    <text evidence="10 12">Binds 1 FAD per subunit.</text>
</comment>
<comment type="miscellaneous">
    <text evidence="12">The active site is a redox-active disulfide bond.</text>
</comment>
<dbReference type="Pfam" id="PF07992">
    <property type="entry name" value="Pyr_redox_2"/>
    <property type="match status" value="1"/>
</dbReference>
<evidence type="ECO:0000256" key="9">
    <source>
        <dbReference type="PIRSR" id="PIRSR000350-2"/>
    </source>
</evidence>
<evidence type="ECO:0000313" key="15">
    <source>
        <dbReference type="EMBL" id="MBS4197122.1"/>
    </source>
</evidence>
<evidence type="ECO:0000259" key="14">
    <source>
        <dbReference type="Pfam" id="PF07992"/>
    </source>
</evidence>
<feature type="domain" description="Pyridine nucleotide-disulphide oxidoreductase dimerisation" evidence="13">
    <location>
        <begin position="350"/>
        <end position="459"/>
    </location>
</feature>
<dbReference type="PANTHER" id="PTHR22912">
    <property type="entry name" value="DISULFIDE OXIDOREDUCTASE"/>
    <property type="match status" value="1"/>
</dbReference>
<evidence type="ECO:0000259" key="13">
    <source>
        <dbReference type="Pfam" id="PF02852"/>
    </source>
</evidence>
<dbReference type="PIRSF" id="PIRSF000350">
    <property type="entry name" value="Mercury_reductase_MerA"/>
    <property type="match status" value="1"/>
</dbReference>
<keyword evidence="5 10" id="KW-0274">FAD</keyword>
<keyword evidence="12" id="KW-0676">Redox-active center</keyword>
<dbReference type="RefSeq" id="WP_213126306.1">
    <property type="nucleotide sequence ID" value="NZ_JAGYPG010000003.1"/>
</dbReference>
<accession>A0A942TJC8</accession>
<feature type="binding site" evidence="10">
    <location>
        <position position="56"/>
    </location>
    <ligand>
        <name>FAD</name>
        <dbReference type="ChEBI" id="CHEBI:57692"/>
    </ligand>
</feature>
<evidence type="ECO:0000256" key="2">
    <source>
        <dbReference type="ARBA" id="ARBA00012608"/>
    </source>
</evidence>
<dbReference type="GO" id="GO:0006103">
    <property type="term" value="P:2-oxoglutarate metabolic process"/>
    <property type="evidence" value="ECO:0007669"/>
    <property type="project" value="TreeGrafter"/>
</dbReference>
<proteinExistence type="inferred from homology"/>